<dbReference type="InterPro" id="IPR018234">
    <property type="entry name" value="GTP_CycHdrlase_I_CS"/>
</dbReference>
<dbReference type="GO" id="GO:0005525">
    <property type="term" value="F:GTP binding"/>
    <property type="evidence" value="ECO:0007669"/>
    <property type="project" value="UniProtKB-KW"/>
</dbReference>
<dbReference type="InterPro" id="IPR001474">
    <property type="entry name" value="GTP_CycHdrlase_I"/>
</dbReference>
<comment type="pathway">
    <text evidence="2 8">Cofactor biosynthesis; 7,8-dihydroneopterin triphosphate biosynthesis; 7,8-dihydroneopterin triphosphate from GTP: step 1/1.</text>
</comment>
<evidence type="ECO:0000256" key="3">
    <source>
        <dbReference type="ARBA" id="ARBA00008085"/>
    </source>
</evidence>
<proteinExistence type="inferred from homology"/>
<comment type="subunit">
    <text evidence="4">Toroid-shaped homodecamer, composed of two pentamers of five dimers.</text>
</comment>
<evidence type="ECO:0000313" key="10">
    <source>
        <dbReference type="EMBL" id="QEE09361.1"/>
    </source>
</evidence>
<feature type="binding site" evidence="8">
    <location>
        <position position="96"/>
    </location>
    <ligand>
        <name>Zn(2+)</name>
        <dbReference type="ChEBI" id="CHEBI:29105"/>
    </ligand>
</feature>
<keyword evidence="8" id="KW-0547">Nucleotide-binding</keyword>
<evidence type="ECO:0000256" key="2">
    <source>
        <dbReference type="ARBA" id="ARBA00005080"/>
    </source>
</evidence>
<dbReference type="Proteomes" id="UP000321940">
    <property type="component" value="Chromosome"/>
</dbReference>
<dbReference type="InterPro" id="IPR020602">
    <property type="entry name" value="GTP_CycHdrlase_I_dom"/>
</dbReference>
<comment type="catalytic activity">
    <reaction evidence="1 8">
        <text>GTP + H2O = 7,8-dihydroneopterin 3'-triphosphate + formate + H(+)</text>
        <dbReference type="Rhea" id="RHEA:17473"/>
        <dbReference type="ChEBI" id="CHEBI:15377"/>
        <dbReference type="ChEBI" id="CHEBI:15378"/>
        <dbReference type="ChEBI" id="CHEBI:15740"/>
        <dbReference type="ChEBI" id="CHEBI:37565"/>
        <dbReference type="ChEBI" id="CHEBI:58462"/>
        <dbReference type="EC" id="3.5.4.16"/>
    </reaction>
</comment>
<dbReference type="PROSITE" id="PS00860">
    <property type="entry name" value="GTP_CYCLOHYDROL_1_2"/>
    <property type="match status" value="1"/>
</dbReference>
<evidence type="ECO:0000256" key="6">
    <source>
        <dbReference type="ARBA" id="ARBA00022801"/>
    </source>
</evidence>
<feature type="binding site" evidence="8">
    <location>
        <position position="99"/>
    </location>
    <ligand>
        <name>Zn(2+)</name>
        <dbReference type="ChEBI" id="CHEBI:29105"/>
    </ligand>
</feature>
<dbReference type="UniPathway" id="UPA00848">
    <property type="reaction ID" value="UER00151"/>
</dbReference>
<sequence>MRNGIKRGAKDSLLSEKKRPSLEEVEEAIRTLLLWVGENPRREGLLETPKRIAKAYRELFNGYHQSVEETLGTVFEEVSGYNESVIVKNIPFYSHCEHHMIPIIGKAHIGYLPDAKIVGLSKIARIVDIFSRRLQTQEAMTAQMAHALEMHLKPRGVAVLIEAEHMCMVMRGIQKQGSTTITKKFHGYYEKDQAAQAHFMMMVQRSS</sequence>
<dbReference type="Gene3D" id="3.30.1130.10">
    <property type="match status" value="1"/>
</dbReference>
<dbReference type="GO" id="GO:0006729">
    <property type="term" value="P:tetrahydrobiopterin biosynthetic process"/>
    <property type="evidence" value="ECO:0007669"/>
    <property type="project" value="TreeGrafter"/>
</dbReference>
<dbReference type="Pfam" id="PF01227">
    <property type="entry name" value="GTP_cyclohydroI"/>
    <property type="match status" value="1"/>
</dbReference>
<dbReference type="FunFam" id="1.10.286.10:FF:000001">
    <property type="entry name" value="GTP cyclohydrolase 1"/>
    <property type="match status" value="1"/>
</dbReference>
<feature type="binding site" evidence="8">
    <location>
        <position position="167"/>
    </location>
    <ligand>
        <name>Zn(2+)</name>
        <dbReference type="ChEBI" id="CHEBI:29105"/>
    </ligand>
</feature>
<dbReference type="GO" id="GO:0046654">
    <property type="term" value="P:tetrahydrofolate biosynthetic process"/>
    <property type="evidence" value="ECO:0007669"/>
    <property type="project" value="UniProtKB-UniRule"/>
</dbReference>
<reference evidence="10 11" key="1">
    <citation type="journal article" date="2020" name="Int. J. Syst. Evol. Microbiol.">
        <title>Bartonella kosoyi sp. nov. and Bartonella krasnovii sp. nov., two novel species closely related to the zoonotic Bartonella elizabethae, isolated from black rats and wild desert rodent-fleas.</title>
        <authorList>
            <person name="Gutierrez R."/>
            <person name="Shalit T."/>
            <person name="Markus B."/>
            <person name="Yuan C."/>
            <person name="Nachum-Biala Y."/>
            <person name="Elad D."/>
            <person name="Harrus S."/>
        </authorList>
    </citation>
    <scope>NUCLEOTIDE SEQUENCE [LARGE SCALE GENOMIC DNA]</scope>
    <source>
        <strain evidence="10 11">Tel Aviv</strain>
    </source>
</reference>
<keyword evidence="5 8" id="KW-0554">One-carbon metabolism</keyword>
<dbReference type="NCBIfam" id="TIGR00063">
    <property type="entry name" value="folE"/>
    <property type="match status" value="1"/>
</dbReference>
<evidence type="ECO:0000256" key="7">
    <source>
        <dbReference type="ARBA" id="ARBA00023134"/>
    </source>
</evidence>
<dbReference type="NCBIfam" id="NF006825">
    <property type="entry name" value="PRK09347.1-2"/>
    <property type="match status" value="1"/>
</dbReference>
<comment type="similarity">
    <text evidence="3 8">Belongs to the GTP cyclohydrolase I family.</text>
</comment>
<dbReference type="PROSITE" id="PS00859">
    <property type="entry name" value="GTP_CYCLOHYDROL_1_1"/>
    <property type="match status" value="1"/>
</dbReference>
<feature type="domain" description="GTP cyclohydrolase I" evidence="9">
    <location>
        <begin position="26"/>
        <end position="203"/>
    </location>
</feature>
<keyword evidence="7 8" id="KW-0342">GTP-binding</keyword>
<dbReference type="NCBIfam" id="NF006826">
    <property type="entry name" value="PRK09347.1-3"/>
    <property type="match status" value="1"/>
</dbReference>
<keyword evidence="8" id="KW-0479">Metal-binding</keyword>
<evidence type="ECO:0000256" key="5">
    <source>
        <dbReference type="ARBA" id="ARBA00022563"/>
    </source>
</evidence>
<evidence type="ECO:0000313" key="11">
    <source>
        <dbReference type="Proteomes" id="UP000321940"/>
    </source>
</evidence>
<dbReference type="KEGG" id="bky:D1093_06980"/>
<dbReference type="GO" id="GO:0003934">
    <property type="term" value="F:GTP cyclohydrolase I activity"/>
    <property type="evidence" value="ECO:0007669"/>
    <property type="project" value="UniProtKB-UniRule"/>
</dbReference>
<keyword evidence="8" id="KW-0862">Zinc</keyword>
<dbReference type="PANTHER" id="PTHR11109">
    <property type="entry name" value="GTP CYCLOHYDROLASE I"/>
    <property type="match status" value="1"/>
</dbReference>
<dbReference type="InterPro" id="IPR043134">
    <property type="entry name" value="GTP-CH-I_N"/>
</dbReference>
<dbReference type="GO" id="GO:0006730">
    <property type="term" value="P:one-carbon metabolic process"/>
    <property type="evidence" value="ECO:0007669"/>
    <property type="project" value="UniProtKB-UniRule"/>
</dbReference>
<dbReference type="GO" id="GO:0008270">
    <property type="term" value="F:zinc ion binding"/>
    <property type="evidence" value="ECO:0007669"/>
    <property type="project" value="UniProtKB-UniRule"/>
</dbReference>
<dbReference type="HAMAP" id="MF_00223">
    <property type="entry name" value="FolE"/>
    <property type="match status" value="1"/>
</dbReference>
<keyword evidence="6 8" id="KW-0378">Hydrolase</keyword>
<accession>A0A5B9CY61</accession>
<dbReference type="EC" id="3.5.4.16" evidence="8"/>
<dbReference type="PANTHER" id="PTHR11109:SF7">
    <property type="entry name" value="GTP CYCLOHYDROLASE 1"/>
    <property type="match status" value="1"/>
</dbReference>
<comment type="subunit">
    <text evidence="8">Homopolymer.</text>
</comment>
<gene>
    <name evidence="8 10" type="primary">folE</name>
    <name evidence="10" type="ORF">D1093_06980</name>
</gene>
<dbReference type="Gene3D" id="1.10.286.10">
    <property type="match status" value="1"/>
</dbReference>
<protein>
    <recommendedName>
        <fullName evidence="8">GTP cyclohydrolase 1</fullName>
        <ecNumber evidence="8">3.5.4.16</ecNumber>
    </recommendedName>
    <alternativeName>
        <fullName evidence="8">GTP cyclohydrolase I</fullName>
        <shortName evidence="8">GTP-CH-I</shortName>
    </alternativeName>
</protein>
<dbReference type="EMBL" id="CP031843">
    <property type="protein sequence ID" value="QEE09361.1"/>
    <property type="molecule type" value="Genomic_DNA"/>
</dbReference>
<dbReference type="InterPro" id="IPR043133">
    <property type="entry name" value="GTP-CH-I_C/QueF"/>
</dbReference>
<evidence type="ECO:0000256" key="1">
    <source>
        <dbReference type="ARBA" id="ARBA00001052"/>
    </source>
</evidence>
<organism evidence="10 11">
    <name type="scientific">Bartonella kosoyi</name>
    <dbReference type="NCBI Taxonomy" id="2133959"/>
    <lineage>
        <taxon>Bacteria</taxon>
        <taxon>Pseudomonadati</taxon>
        <taxon>Pseudomonadota</taxon>
        <taxon>Alphaproteobacteria</taxon>
        <taxon>Hyphomicrobiales</taxon>
        <taxon>Bartonellaceae</taxon>
        <taxon>Bartonella</taxon>
    </lineage>
</organism>
<evidence type="ECO:0000256" key="4">
    <source>
        <dbReference type="ARBA" id="ARBA00011857"/>
    </source>
</evidence>
<evidence type="ECO:0000259" key="9">
    <source>
        <dbReference type="Pfam" id="PF01227"/>
    </source>
</evidence>
<keyword evidence="11" id="KW-1185">Reference proteome</keyword>
<evidence type="ECO:0000256" key="8">
    <source>
        <dbReference type="HAMAP-Rule" id="MF_00223"/>
    </source>
</evidence>
<dbReference type="GO" id="GO:0005737">
    <property type="term" value="C:cytoplasm"/>
    <property type="evidence" value="ECO:0007669"/>
    <property type="project" value="TreeGrafter"/>
</dbReference>
<dbReference type="SUPFAM" id="SSF55620">
    <property type="entry name" value="Tetrahydrobiopterin biosynthesis enzymes-like"/>
    <property type="match status" value="1"/>
</dbReference>
<dbReference type="RefSeq" id="WP_120101609.1">
    <property type="nucleotide sequence ID" value="NZ_CP031843.2"/>
</dbReference>
<dbReference type="FunFam" id="3.30.1130.10:FF:000001">
    <property type="entry name" value="GTP cyclohydrolase 1"/>
    <property type="match status" value="1"/>
</dbReference>
<name>A0A5B9CY61_9HYPH</name>
<dbReference type="AlphaFoldDB" id="A0A5B9CY61"/>